<dbReference type="AlphaFoldDB" id="A0A139NXB9"/>
<dbReference type="Pfam" id="PF13302">
    <property type="entry name" value="Acetyltransf_3"/>
    <property type="match status" value="1"/>
</dbReference>
<evidence type="ECO:0000313" key="5">
    <source>
        <dbReference type="EMBL" id="KXT80645.1"/>
    </source>
</evidence>
<evidence type="ECO:0000259" key="4">
    <source>
        <dbReference type="PROSITE" id="PS51186"/>
    </source>
</evidence>
<dbReference type="PANTHER" id="PTHR43792">
    <property type="entry name" value="GNAT FAMILY, PUTATIVE (AFU_ORTHOLOGUE AFUA_3G00765)-RELATED-RELATED"/>
    <property type="match status" value="1"/>
</dbReference>
<evidence type="ECO:0000256" key="3">
    <source>
        <dbReference type="ARBA" id="ARBA00038502"/>
    </source>
</evidence>
<dbReference type="Proteomes" id="UP000070678">
    <property type="component" value="Unassembled WGS sequence"/>
</dbReference>
<dbReference type="SUPFAM" id="SSF55729">
    <property type="entry name" value="Acyl-CoA N-acyltransferases (Nat)"/>
    <property type="match status" value="1"/>
</dbReference>
<dbReference type="InterPro" id="IPR051531">
    <property type="entry name" value="N-acetyltransferase"/>
</dbReference>
<dbReference type="PROSITE" id="PS51186">
    <property type="entry name" value="GNAT"/>
    <property type="match status" value="1"/>
</dbReference>
<dbReference type="Gene3D" id="3.40.630.30">
    <property type="match status" value="1"/>
</dbReference>
<comment type="similarity">
    <text evidence="3">Belongs to the acetyltransferase family. RimJ subfamily.</text>
</comment>
<dbReference type="PANTHER" id="PTHR43792:SF8">
    <property type="entry name" value="[RIBOSOMAL PROTEIN US5]-ALANINE N-ACETYLTRANSFERASE"/>
    <property type="match status" value="1"/>
</dbReference>
<dbReference type="PATRIC" id="fig|1303.78.peg.1244"/>
<sequence length="225" mass="25991">MDRSILSIVRKSLLHTIVMRKKGILIKGSQTLFNNILPKKRRENLSVDNDGRGFVMISLELLSEENSLDVYSFEKENREYFERNLPPRPANYFDLEGFKEITRELLTEQTNRAVYMHLIRDSQGVMVGRINLSVLEDERTAAELGYRIWENVSNLGYASEAVKLVLDKAFMTYGLNKIIAGTATGNLASQRVLLKNGFTFSRMIENDLYLHNEWVHTAVFEIRRP</sequence>
<organism evidence="5 6">
    <name type="scientific">Streptococcus oralis</name>
    <dbReference type="NCBI Taxonomy" id="1303"/>
    <lineage>
        <taxon>Bacteria</taxon>
        <taxon>Bacillati</taxon>
        <taxon>Bacillota</taxon>
        <taxon>Bacilli</taxon>
        <taxon>Lactobacillales</taxon>
        <taxon>Streptococcaceae</taxon>
        <taxon>Streptococcus</taxon>
    </lineage>
</organism>
<gene>
    <name evidence="5" type="ORF">SORDD15_01177</name>
</gene>
<comment type="caution">
    <text evidence="5">The sequence shown here is derived from an EMBL/GenBank/DDBJ whole genome shotgun (WGS) entry which is preliminary data.</text>
</comment>
<proteinExistence type="inferred from homology"/>
<keyword evidence="2" id="KW-0012">Acyltransferase</keyword>
<dbReference type="GO" id="GO:0008999">
    <property type="term" value="F:protein-N-terminal-alanine acetyltransferase activity"/>
    <property type="evidence" value="ECO:0007669"/>
    <property type="project" value="TreeGrafter"/>
</dbReference>
<feature type="domain" description="N-acetyltransferase" evidence="4">
    <location>
        <begin position="75"/>
        <end position="225"/>
    </location>
</feature>
<evidence type="ECO:0000313" key="6">
    <source>
        <dbReference type="Proteomes" id="UP000070678"/>
    </source>
</evidence>
<evidence type="ECO:0000256" key="2">
    <source>
        <dbReference type="ARBA" id="ARBA00023315"/>
    </source>
</evidence>
<name>A0A139NXB9_STROR</name>
<dbReference type="InterPro" id="IPR000182">
    <property type="entry name" value="GNAT_dom"/>
</dbReference>
<dbReference type="GO" id="GO:0005737">
    <property type="term" value="C:cytoplasm"/>
    <property type="evidence" value="ECO:0007669"/>
    <property type="project" value="TreeGrafter"/>
</dbReference>
<dbReference type="InterPro" id="IPR016181">
    <property type="entry name" value="Acyl_CoA_acyltransferase"/>
</dbReference>
<evidence type="ECO:0000256" key="1">
    <source>
        <dbReference type="ARBA" id="ARBA00022679"/>
    </source>
</evidence>
<reference evidence="5 6" key="1">
    <citation type="submission" date="2016-01" db="EMBL/GenBank/DDBJ databases">
        <title>Highly variable Streptococcus oralis are common among viridans streptococci isolated from primates.</title>
        <authorList>
            <person name="Denapaite D."/>
            <person name="Rieger M."/>
            <person name="Koendgen S."/>
            <person name="Brueckner R."/>
            <person name="Ochigava I."/>
            <person name="Kappeler P."/>
            <person name="Maetz-Rensing K."/>
            <person name="Leendertz F."/>
            <person name="Hakenbeck R."/>
        </authorList>
    </citation>
    <scope>NUCLEOTIDE SEQUENCE [LARGE SCALE GENOMIC DNA]</scope>
    <source>
        <strain evidence="5 6">DD15</strain>
    </source>
</reference>
<keyword evidence="1 5" id="KW-0808">Transferase</keyword>
<protein>
    <submittedName>
        <fullName evidence="5">GNAT family acetyltransferase</fullName>
    </submittedName>
</protein>
<accession>A0A139NXB9</accession>
<dbReference type="EMBL" id="LQNX01000062">
    <property type="protein sequence ID" value="KXT80645.1"/>
    <property type="molecule type" value="Genomic_DNA"/>
</dbReference>